<dbReference type="Gene3D" id="1.10.30.50">
    <property type="match status" value="1"/>
</dbReference>
<dbReference type="EMBL" id="CP002691">
    <property type="protein sequence ID" value="AEE50065.1"/>
    <property type="molecule type" value="Genomic_DNA"/>
</dbReference>
<gene>
    <name evidence="2" type="ordered locus">Halhy_2182</name>
</gene>
<accession>F4KRW1</accession>
<dbReference type="InterPro" id="IPR003615">
    <property type="entry name" value="HNH_nuc"/>
</dbReference>
<reference key="2">
    <citation type="submission" date="2011-04" db="EMBL/GenBank/DDBJ databases">
        <title>Complete sequence of chromosome of Haliscomenobacter hydrossis DSM 1100.</title>
        <authorList>
            <consortium name="US DOE Joint Genome Institute (JGI-PGF)"/>
            <person name="Lucas S."/>
            <person name="Han J."/>
            <person name="Lapidus A."/>
            <person name="Bruce D."/>
            <person name="Goodwin L."/>
            <person name="Pitluck S."/>
            <person name="Peters L."/>
            <person name="Kyrpides N."/>
            <person name="Mavromatis K."/>
            <person name="Ivanova N."/>
            <person name="Ovchinnikova G."/>
            <person name="Pagani I."/>
            <person name="Daligault H."/>
            <person name="Detter J.C."/>
            <person name="Han C."/>
            <person name="Land M."/>
            <person name="Hauser L."/>
            <person name="Markowitz V."/>
            <person name="Cheng J.-F."/>
            <person name="Hugenholtz P."/>
            <person name="Woyke T."/>
            <person name="Wu D."/>
            <person name="Verbarg S."/>
            <person name="Frueling A."/>
            <person name="Brambilla E."/>
            <person name="Klenk H.-P."/>
            <person name="Eisen J.A."/>
        </authorList>
    </citation>
    <scope>NUCLEOTIDE SEQUENCE</scope>
    <source>
        <strain>DSM 1100</strain>
    </source>
</reference>
<dbReference type="Proteomes" id="UP000008461">
    <property type="component" value="Chromosome"/>
</dbReference>
<name>F4KRW1_HALH1</name>
<proteinExistence type="predicted"/>
<dbReference type="CDD" id="cd00085">
    <property type="entry name" value="HNHc"/>
    <property type="match status" value="1"/>
</dbReference>
<dbReference type="STRING" id="760192.Halhy_2182"/>
<dbReference type="GO" id="GO:0004519">
    <property type="term" value="F:endonuclease activity"/>
    <property type="evidence" value="ECO:0007669"/>
    <property type="project" value="InterPro"/>
</dbReference>
<dbReference type="AlphaFoldDB" id="F4KRW1"/>
<organism evidence="2 3">
    <name type="scientific">Haliscomenobacter hydrossis (strain ATCC 27775 / DSM 1100 / LMG 10767 / O)</name>
    <dbReference type="NCBI Taxonomy" id="760192"/>
    <lineage>
        <taxon>Bacteria</taxon>
        <taxon>Pseudomonadati</taxon>
        <taxon>Bacteroidota</taxon>
        <taxon>Saprospiria</taxon>
        <taxon>Saprospirales</taxon>
        <taxon>Haliscomenobacteraceae</taxon>
        <taxon>Haliscomenobacter</taxon>
    </lineage>
</organism>
<dbReference type="GO" id="GO:0008270">
    <property type="term" value="F:zinc ion binding"/>
    <property type="evidence" value="ECO:0007669"/>
    <property type="project" value="InterPro"/>
</dbReference>
<feature type="domain" description="HNH" evidence="1">
    <location>
        <begin position="31"/>
        <end position="76"/>
    </location>
</feature>
<reference evidence="2 3" key="1">
    <citation type="journal article" date="2011" name="Stand. Genomic Sci.">
        <title>Complete genome sequence of Haliscomenobacter hydrossis type strain (O).</title>
        <authorList>
            <consortium name="US DOE Joint Genome Institute (JGI-PGF)"/>
            <person name="Daligault H."/>
            <person name="Lapidus A."/>
            <person name="Zeytun A."/>
            <person name="Nolan M."/>
            <person name="Lucas S."/>
            <person name="Del Rio T.G."/>
            <person name="Tice H."/>
            <person name="Cheng J.F."/>
            <person name="Tapia R."/>
            <person name="Han C."/>
            <person name="Goodwin L."/>
            <person name="Pitluck S."/>
            <person name="Liolios K."/>
            <person name="Pagani I."/>
            <person name="Ivanova N."/>
            <person name="Huntemann M."/>
            <person name="Mavromatis K."/>
            <person name="Mikhailova N."/>
            <person name="Pati A."/>
            <person name="Chen A."/>
            <person name="Palaniappan K."/>
            <person name="Land M."/>
            <person name="Hauser L."/>
            <person name="Brambilla E.M."/>
            <person name="Rohde M."/>
            <person name="Verbarg S."/>
            <person name="Goker M."/>
            <person name="Bristow J."/>
            <person name="Eisen J.A."/>
            <person name="Markowitz V."/>
            <person name="Hugenholtz P."/>
            <person name="Kyrpides N.C."/>
            <person name="Klenk H.P."/>
            <person name="Woyke T."/>
        </authorList>
    </citation>
    <scope>NUCLEOTIDE SEQUENCE [LARGE SCALE GENOMIC DNA]</scope>
    <source>
        <strain evidence="3">ATCC 27775 / DSM 1100 / LMG 10767 / O</strain>
    </source>
</reference>
<sequence>MRPVTKGNAPNIYANYQDAASDLQSCIGEFCSYCERHIETHLAVEHIQAKTHVPALRNSWINFLLACVNCNSKKGRKKIILDNYLWPDIDNTLMAFEYSTGGLVKVNTTVPASIQVLAMSTIKLVGLDNEPGNPDIKSRPTKKDRRWLRRQQVWQLAEECKNKLIANNTIEVRELIVSNAVGRGMFSIWWTVFNGDQDMRERLRVAFIGTAADCFDHNENLINRVGGKI</sequence>
<evidence type="ECO:0000313" key="3">
    <source>
        <dbReference type="Proteomes" id="UP000008461"/>
    </source>
</evidence>
<dbReference type="GO" id="GO:0003676">
    <property type="term" value="F:nucleic acid binding"/>
    <property type="evidence" value="ECO:0007669"/>
    <property type="project" value="InterPro"/>
</dbReference>
<dbReference type="OrthoDB" id="5918473at2"/>
<dbReference type="eggNOG" id="COG1403">
    <property type="taxonomic scope" value="Bacteria"/>
</dbReference>
<dbReference type="RefSeq" id="WP_013764617.1">
    <property type="nucleotide sequence ID" value="NC_015510.1"/>
</dbReference>
<dbReference type="HOGENOM" id="CLU_1218163_0_0_10"/>
<dbReference type="InterPro" id="IPR002711">
    <property type="entry name" value="HNH"/>
</dbReference>
<keyword evidence="3" id="KW-1185">Reference proteome</keyword>
<dbReference type="Pfam" id="PF01844">
    <property type="entry name" value="HNH"/>
    <property type="match status" value="1"/>
</dbReference>
<evidence type="ECO:0000259" key="1">
    <source>
        <dbReference type="Pfam" id="PF01844"/>
    </source>
</evidence>
<dbReference type="KEGG" id="hhy:Halhy_2182"/>
<protein>
    <recommendedName>
        <fullName evidence="1">HNH domain-containing protein</fullName>
    </recommendedName>
</protein>
<evidence type="ECO:0000313" key="2">
    <source>
        <dbReference type="EMBL" id="AEE50065.1"/>
    </source>
</evidence>